<dbReference type="PATRIC" id="fig|1210908.3.peg.2175"/>
<feature type="transmembrane region" description="Helical" evidence="1">
    <location>
        <begin position="220"/>
        <end position="241"/>
    </location>
</feature>
<feature type="domain" description="Inositolphosphotransferase Aur1/Ipt1" evidence="2">
    <location>
        <begin position="101"/>
        <end position="255"/>
    </location>
</feature>
<dbReference type="OrthoDB" id="329477at2157"/>
<comment type="caution">
    <text evidence="3">The sequence shown here is derived from an EMBL/GenBank/DDBJ whole genome shotgun (WGS) entry which is preliminary data.</text>
</comment>
<feature type="transmembrane region" description="Helical" evidence="1">
    <location>
        <begin position="247"/>
        <end position="265"/>
    </location>
</feature>
<dbReference type="CDD" id="cd03386">
    <property type="entry name" value="PAP2_Aur1_like"/>
    <property type="match status" value="1"/>
</dbReference>
<reference evidence="3 4" key="1">
    <citation type="journal article" date="2012" name="J. Bacteriol.">
        <title>Draft Genome Sequence of the Extremely Halophilic Archaeon Halogranum salarium B-1T.</title>
        <authorList>
            <person name="Kim K.K."/>
            <person name="Lee K.C."/>
            <person name="Lee J.S."/>
        </authorList>
    </citation>
    <scope>NUCLEOTIDE SEQUENCE [LARGE SCALE GENOMIC DNA]</scope>
    <source>
        <strain evidence="3 4">B-1</strain>
    </source>
</reference>
<dbReference type="SUPFAM" id="SSF48317">
    <property type="entry name" value="Acid phosphatase/Vanadium-dependent haloperoxidase"/>
    <property type="match status" value="1"/>
</dbReference>
<protein>
    <submittedName>
        <fullName evidence="3">Phosphoesterase PA-phosphatase related protein</fullName>
    </submittedName>
</protein>
<dbReference type="InterPro" id="IPR036938">
    <property type="entry name" value="PAP2/HPO_sf"/>
</dbReference>
<sequence length="268" mass="29552">MANSLSTLSVLLVQVLVGVSVLLGLTSLVVVGPTRLQTLRQEKRARLREALPYLGLLVAVLIVNKVVRDIIPEISWLIGLNVTSYIFAIEGATVSDIQSVATPELTAYFSFVYIFGYVFLLVFPFIAYLSLRDLKPLKRTALAYALNYSLGLVFYTLFISYGPRNLIPDLVDPLLYSTYPQTQILTSKVNTNTNVFPSLHTSLSVTAAALAWQTRKVYPYWLAIASVFAVSISLATMYLGIHWATDVVVGVGLGLFCVGVASWYVDRL</sequence>
<proteinExistence type="predicted"/>
<feature type="transmembrane region" description="Helical" evidence="1">
    <location>
        <begin position="107"/>
        <end position="129"/>
    </location>
</feature>
<dbReference type="eggNOG" id="arCOG03951">
    <property type="taxonomic scope" value="Archaea"/>
</dbReference>
<organism evidence="3 4">
    <name type="scientific">Halogranum salarium B-1</name>
    <dbReference type="NCBI Taxonomy" id="1210908"/>
    <lineage>
        <taxon>Archaea</taxon>
        <taxon>Methanobacteriati</taxon>
        <taxon>Methanobacteriota</taxon>
        <taxon>Stenosarchaea group</taxon>
        <taxon>Halobacteria</taxon>
        <taxon>Halobacteriales</taxon>
        <taxon>Haloferacaceae</taxon>
    </lineage>
</organism>
<dbReference type="InterPro" id="IPR026841">
    <property type="entry name" value="Aur1/Ipt1"/>
</dbReference>
<evidence type="ECO:0000259" key="2">
    <source>
        <dbReference type="Pfam" id="PF14378"/>
    </source>
</evidence>
<feature type="transmembrane region" description="Helical" evidence="1">
    <location>
        <begin position="7"/>
        <end position="30"/>
    </location>
</feature>
<evidence type="ECO:0000313" key="3">
    <source>
        <dbReference type="EMBL" id="EJN58850.1"/>
    </source>
</evidence>
<evidence type="ECO:0000313" key="4">
    <source>
        <dbReference type="Proteomes" id="UP000007813"/>
    </source>
</evidence>
<keyword evidence="1" id="KW-1133">Transmembrane helix</keyword>
<keyword evidence="1" id="KW-0812">Transmembrane</keyword>
<feature type="transmembrane region" description="Helical" evidence="1">
    <location>
        <begin position="50"/>
        <end position="67"/>
    </location>
</feature>
<gene>
    <name evidence="3" type="ORF">HSB1_22710</name>
</gene>
<keyword evidence="1" id="KW-0472">Membrane</keyword>
<dbReference type="Gene3D" id="1.20.144.10">
    <property type="entry name" value="Phosphatidic acid phosphatase type 2/haloperoxidase"/>
    <property type="match status" value="1"/>
</dbReference>
<dbReference type="GO" id="GO:0016020">
    <property type="term" value="C:membrane"/>
    <property type="evidence" value="ECO:0007669"/>
    <property type="project" value="UniProtKB-SubCell"/>
</dbReference>
<dbReference type="AlphaFoldDB" id="J2ZDU5"/>
<evidence type="ECO:0000256" key="1">
    <source>
        <dbReference type="SAM" id="Phobius"/>
    </source>
</evidence>
<name>J2ZDU5_9EURY</name>
<dbReference type="Pfam" id="PF14378">
    <property type="entry name" value="PAP2_3"/>
    <property type="match status" value="1"/>
</dbReference>
<accession>J2ZDU5</accession>
<feature type="transmembrane region" description="Helical" evidence="1">
    <location>
        <begin position="74"/>
        <end position="95"/>
    </location>
</feature>
<dbReference type="Proteomes" id="UP000007813">
    <property type="component" value="Unassembled WGS sequence"/>
</dbReference>
<dbReference type="RefSeq" id="WP_009367353.1">
    <property type="nucleotide sequence ID" value="NZ_ALJD01000006.1"/>
</dbReference>
<feature type="transmembrane region" description="Helical" evidence="1">
    <location>
        <begin position="141"/>
        <end position="161"/>
    </location>
</feature>
<dbReference type="EMBL" id="ALJD01000006">
    <property type="protein sequence ID" value="EJN58850.1"/>
    <property type="molecule type" value="Genomic_DNA"/>
</dbReference>